<dbReference type="Gene3D" id="3.40.50.300">
    <property type="entry name" value="P-loop containing nucleotide triphosphate hydrolases"/>
    <property type="match status" value="1"/>
</dbReference>
<dbReference type="Pfam" id="PF03704">
    <property type="entry name" value="BTAD"/>
    <property type="match status" value="1"/>
</dbReference>
<dbReference type="SUPFAM" id="SSF52540">
    <property type="entry name" value="P-loop containing nucleoside triphosphate hydrolases"/>
    <property type="match status" value="1"/>
</dbReference>
<proteinExistence type="inferred from homology"/>
<name>A0ABP7ADE9_9ACTN</name>
<dbReference type="InterPro" id="IPR036388">
    <property type="entry name" value="WH-like_DNA-bd_sf"/>
</dbReference>
<organism evidence="5 6">
    <name type="scientific">Microlunatus ginsengisoli</name>
    <dbReference type="NCBI Taxonomy" id="363863"/>
    <lineage>
        <taxon>Bacteria</taxon>
        <taxon>Bacillati</taxon>
        <taxon>Actinomycetota</taxon>
        <taxon>Actinomycetes</taxon>
        <taxon>Propionibacteriales</taxon>
        <taxon>Propionibacteriaceae</taxon>
        <taxon>Microlunatus</taxon>
    </lineage>
</organism>
<dbReference type="PANTHER" id="PTHR47691:SF3">
    <property type="entry name" value="HTH-TYPE TRANSCRIPTIONAL REGULATOR RV0890C-RELATED"/>
    <property type="match status" value="1"/>
</dbReference>
<keyword evidence="6" id="KW-1185">Reference proteome</keyword>
<dbReference type="SMART" id="SM00862">
    <property type="entry name" value="Trans_reg_C"/>
    <property type="match status" value="1"/>
</dbReference>
<dbReference type="SUPFAM" id="SSF46894">
    <property type="entry name" value="C-terminal effector domain of the bipartite response regulators"/>
    <property type="match status" value="1"/>
</dbReference>
<dbReference type="InterPro" id="IPR016032">
    <property type="entry name" value="Sig_transdc_resp-reg_C-effctor"/>
</dbReference>
<dbReference type="InterPro" id="IPR011990">
    <property type="entry name" value="TPR-like_helical_dom_sf"/>
</dbReference>
<evidence type="ECO:0000313" key="5">
    <source>
        <dbReference type="EMBL" id="GAA3629968.1"/>
    </source>
</evidence>
<evidence type="ECO:0000259" key="4">
    <source>
        <dbReference type="PROSITE" id="PS51755"/>
    </source>
</evidence>
<reference evidence="6" key="1">
    <citation type="journal article" date="2019" name="Int. J. Syst. Evol. Microbiol.">
        <title>The Global Catalogue of Microorganisms (GCM) 10K type strain sequencing project: providing services to taxonomists for standard genome sequencing and annotation.</title>
        <authorList>
            <consortium name="The Broad Institute Genomics Platform"/>
            <consortium name="The Broad Institute Genome Sequencing Center for Infectious Disease"/>
            <person name="Wu L."/>
            <person name="Ma J."/>
        </authorList>
    </citation>
    <scope>NUCLEOTIDE SEQUENCE [LARGE SCALE GENOMIC DNA]</scope>
    <source>
        <strain evidence="6">JCM 16929</strain>
    </source>
</reference>
<dbReference type="Proteomes" id="UP001501490">
    <property type="component" value="Unassembled WGS sequence"/>
</dbReference>
<dbReference type="RefSeq" id="WP_344806998.1">
    <property type="nucleotide sequence ID" value="NZ_BAABAB010000026.1"/>
</dbReference>
<dbReference type="SUPFAM" id="SSF48452">
    <property type="entry name" value="TPR-like"/>
    <property type="match status" value="1"/>
</dbReference>
<evidence type="ECO:0000313" key="6">
    <source>
        <dbReference type="Proteomes" id="UP001501490"/>
    </source>
</evidence>
<dbReference type="InterPro" id="IPR001867">
    <property type="entry name" value="OmpR/PhoB-type_DNA-bd"/>
</dbReference>
<evidence type="ECO:0000256" key="3">
    <source>
        <dbReference type="PROSITE-ProRule" id="PRU01091"/>
    </source>
</evidence>
<keyword evidence="2 3" id="KW-0238">DNA-binding</keyword>
<dbReference type="PANTHER" id="PTHR47691">
    <property type="entry name" value="REGULATOR-RELATED"/>
    <property type="match status" value="1"/>
</dbReference>
<sequence length="942" mass="101882">MRFLDLGTLQVEVGMESQGLGGRRPARLLSALLLHLNQRVSTDLLLDAVWGDDPTAGASSTLETHIWRVRRLIEPGRARGQLPSVLINDSGGYRLVATGDQVDSARFEQLCFVVVDLISAGEPERALRAADEALSLWRGAPFDQIADREWAIGPIARLQEMQIQLLERRIDAIMATAEPAQAVAELEALLAAHPFRERLWWQRMLALYRTGRVEQALETYRLARRALLDEVGIEPGHDLVELHRRMLSRDPTLDLVATARPQAVVRRRTEVHLPRSRRLIGREHDEAAVMAALERSRLVTIAGPAGCGKTRLAVEAARSAADRFPDGVWFVDLSDATDADEVGAAVMAALELTVPAGGSPHTALAAYGRDRRILLLLDNCEQALDAVGVLCDDLLGPDLQIGVLATSREPIGFGDELVHSLGPLPLAGAGAGPGPAVSLFLDRIRIAADGLSDSDREAVEQICRAVDGIPLAIELAAALAPTYGLAEIADLVTRDPGRLAAIGRGQARHHQTLSSAIDRSYRLLTPAEQALHRRLSVLPPGFSRELAETVSGIGVDPDADVDATTVPGLLARLVHRSLLTAGPTSGAGTRFQQLAPIRAHAAQLLARTGETALAEQQRDEWTRDLVGSRPRGGRPEERDWYRAVAADLPTVRATLQHRLITRPDELGAAIAPKLFGYWYYNGLIQEGRRWTEAALVVATDPVLVGRNQLALASYLLMEGRNDDARRAFEGAAAGASAHRDDDPVLAELLHATAGYLAVAGDEPSARRALSLAEPIVAAADDPDLFVNQDVMSCIVDSLTAPPELTLARAEENYGRALDLGNLLAAWMSCSSVDAAALGLRDPALGLPWCRRLLGHQEELAGHVMPHQLETLGDFLTLDGQFAAAVSVFSCSYHRARRAGASFPLNRISNELIACCRRELSIDDFDTAWTRGATLGWTELASM</sequence>
<dbReference type="InterPro" id="IPR005158">
    <property type="entry name" value="BTAD"/>
</dbReference>
<gene>
    <name evidence="5" type="ORF">GCM10022236_35410</name>
</gene>
<dbReference type="Gene3D" id="1.10.10.10">
    <property type="entry name" value="Winged helix-like DNA-binding domain superfamily/Winged helix DNA-binding domain"/>
    <property type="match status" value="1"/>
</dbReference>
<accession>A0ABP7ADE9</accession>
<evidence type="ECO:0000256" key="2">
    <source>
        <dbReference type="ARBA" id="ARBA00023125"/>
    </source>
</evidence>
<protein>
    <recommendedName>
        <fullName evidence="4">OmpR/PhoB-type domain-containing protein</fullName>
    </recommendedName>
</protein>
<dbReference type="EMBL" id="BAABAB010000026">
    <property type="protein sequence ID" value="GAA3629968.1"/>
    <property type="molecule type" value="Genomic_DNA"/>
</dbReference>
<dbReference type="SMART" id="SM01043">
    <property type="entry name" value="BTAD"/>
    <property type="match status" value="1"/>
</dbReference>
<dbReference type="CDD" id="cd15831">
    <property type="entry name" value="BTAD"/>
    <property type="match status" value="1"/>
</dbReference>
<comment type="caution">
    <text evidence="5">The sequence shown here is derived from an EMBL/GenBank/DDBJ whole genome shotgun (WGS) entry which is preliminary data.</text>
</comment>
<dbReference type="PROSITE" id="PS51755">
    <property type="entry name" value="OMPR_PHOB"/>
    <property type="match status" value="1"/>
</dbReference>
<feature type="domain" description="OmpR/PhoB-type" evidence="4">
    <location>
        <begin position="1"/>
        <end position="97"/>
    </location>
</feature>
<evidence type="ECO:0000256" key="1">
    <source>
        <dbReference type="ARBA" id="ARBA00005820"/>
    </source>
</evidence>
<dbReference type="InterPro" id="IPR027417">
    <property type="entry name" value="P-loop_NTPase"/>
</dbReference>
<comment type="similarity">
    <text evidence="1">Belongs to the AfsR/DnrI/RedD regulatory family.</text>
</comment>
<dbReference type="Pfam" id="PF00486">
    <property type="entry name" value="Trans_reg_C"/>
    <property type="match status" value="1"/>
</dbReference>
<dbReference type="Gene3D" id="1.25.40.10">
    <property type="entry name" value="Tetratricopeptide repeat domain"/>
    <property type="match status" value="1"/>
</dbReference>
<feature type="DNA-binding region" description="OmpR/PhoB-type" evidence="3">
    <location>
        <begin position="1"/>
        <end position="97"/>
    </location>
</feature>